<dbReference type="Proteomes" id="UP000199452">
    <property type="component" value="Unassembled WGS sequence"/>
</dbReference>
<keyword evidence="6 9" id="KW-0822">Tryptophan biosynthesis</keyword>
<keyword evidence="12" id="KW-1185">Reference proteome</keyword>
<evidence type="ECO:0000313" key="12">
    <source>
        <dbReference type="Proteomes" id="UP000199452"/>
    </source>
</evidence>
<gene>
    <name evidence="9" type="primary">trpF</name>
    <name evidence="11" type="ORF">SAMN05216323_10329</name>
</gene>
<organism evidence="11 12">
    <name type="scientific">Williamwhitmania taraxaci</name>
    <dbReference type="NCBI Taxonomy" id="1640674"/>
    <lineage>
        <taxon>Bacteria</taxon>
        <taxon>Pseudomonadati</taxon>
        <taxon>Bacteroidota</taxon>
        <taxon>Bacteroidia</taxon>
        <taxon>Bacteroidales</taxon>
        <taxon>Williamwhitmaniaceae</taxon>
        <taxon>Williamwhitmania</taxon>
    </lineage>
</organism>
<dbReference type="AlphaFoldDB" id="A0A1G6LNX6"/>
<comment type="catalytic activity">
    <reaction evidence="1 9">
        <text>N-(5-phospho-beta-D-ribosyl)anthranilate = 1-(2-carboxyphenylamino)-1-deoxy-D-ribulose 5-phosphate</text>
        <dbReference type="Rhea" id="RHEA:21540"/>
        <dbReference type="ChEBI" id="CHEBI:18277"/>
        <dbReference type="ChEBI" id="CHEBI:58613"/>
        <dbReference type="EC" id="5.3.1.24"/>
    </reaction>
</comment>
<evidence type="ECO:0000256" key="6">
    <source>
        <dbReference type="ARBA" id="ARBA00022822"/>
    </source>
</evidence>
<keyword evidence="7 9" id="KW-0057">Aromatic amino acid biosynthesis</keyword>
<reference evidence="11 12" key="1">
    <citation type="submission" date="2016-09" db="EMBL/GenBank/DDBJ databases">
        <authorList>
            <person name="Capua I."/>
            <person name="De Benedictis P."/>
            <person name="Joannis T."/>
            <person name="Lombin L.H."/>
            <person name="Cattoli G."/>
        </authorList>
    </citation>
    <scope>NUCLEOTIDE SEQUENCE [LARGE SCALE GENOMIC DNA]</scope>
    <source>
        <strain evidence="11 12">A7P-90m</strain>
    </source>
</reference>
<keyword evidence="8 9" id="KW-0413">Isomerase</keyword>
<dbReference type="InterPro" id="IPR013785">
    <property type="entry name" value="Aldolase_TIM"/>
</dbReference>
<evidence type="ECO:0000256" key="4">
    <source>
        <dbReference type="ARBA" id="ARBA00022272"/>
    </source>
</evidence>
<dbReference type="CDD" id="cd00405">
    <property type="entry name" value="PRAI"/>
    <property type="match status" value="1"/>
</dbReference>
<comment type="similarity">
    <text evidence="9">Belongs to the TrpF family.</text>
</comment>
<evidence type="ECO:0000256" key="1">
    <source>
        <dbReference type="ARBA" id="ARBA00001164"/>
    </source>
</evidence>
<evidence type="ECO:0000256" key="2">
    <source>
        <dbReference type="ARBA" id="ARBA00004664"/>
    </source>
</evidence>
<dbReference type="InterPro" id="IPR011060">
    <property type="entry name" value="RibuloseP-bd_barrel"/>
</dbReference>
<dbReference type="OrthoDB" id="9786954at2"/>
<evidence type="ECO:0000259" key="10">
    <source>
        <dbReference type="Pfam" id="PF00697"/>
    </source>
</evidence>
<dbReference type="PANTHER" id="PTHR42894">
    <property type="entry name" value="N-(5'-PHOSPHORIBOSYL)ANTHRANILATE ISOMERASE"/>
    <property type="match status" value="1"/>
</dbReference>
<dbReference type="SUPFAM" id="SSF51366">
    <property type="entry name" value="Ribulose-phoshate binding barrel"/>
    <property type="match status" value="1"/>
</dbReference>
<accession>A0A1G6LNX6</accession>
<dbReference type="HAMAP" id="MF_00135">
    <property type="entry name" value="PRAI"/>
    <property type="match status" value="1"/>
</dbReference>
<dbReference type="EC" id="5.3.1.24" evidence="3 9"/>
<dbReference type="EMBL" id="FMYP01000032">
    <property type="protein sequence ID" value="SDC44960.1"/>
    <property type="molecule type" value="Genomic_DNA"/>
</dbReference>
<dbReference type="RefSeq" id="WP_092438342.1">
    <property type="nucleotide sequence ID" value="NZ_FMYP01000032.1"/>
</dbReference>
<dbReference type="GO" id="GO:0000162">
    <property type="term" value="P:L-tryptophan biosynthetic process"/>
    <property type="evidence" value="ECO:0007669"/>
    <property type="project" value="UniProtKB-UniRule"/>
</dbReference>
<evidence type="ECO:0000313" key="11">
    <source>
        <dbReference type="EMBL" id="SDC44960.1"/>
    </source>
</evidence>
<dbReference type="GO" id="GO:0004640">
    <property type="term" value="F:phosphoribosylanthranilate isomerase activity"/>
    <property type="evidence" value="ECO:0007669"/>
    <property type="project" value="UniProtKB-UniRule"/>
</dbReference>
<feature type="domain" description="N-(5'phosphoribosyl) anthranilate isomerase (PRAI)" evidence="10">
    <location>
        <begin position="3"/>
        <end position="203"/>
    </location>
</feature>
<comment type="pathway">
    <text evidence="2 9">Amino-acid biosynthesis; L-tryptophan biosynthesis; L-tryptophan from chorismate: step 3/5.</text>
</comment>
<sequence length="218" mass="24034">MIVKVCGLNSQANALDVVLAGADMVGFIFHPASPRLILQPFGAEFNGSIPSFVKRVGVFVNASLEEVLIANANYSLDIVQLHGEENTDYCARLMDMGIPVIKAFSVDERFDFRITNAFHPYCTMFLFDASGRNRGGNGISFSWDLLNSYVGETPFLLSGGISIHHLPTINEMKHPAMVGVDINSRFEISPGVKDIAKVREFVEGIQKKKLKVTGHDER</sequence>
<dbReference type="InterPro" id="IPR001240">
    <property type="entry name" value="PRAI_dom"/>
</dbReference>
<evidence type="ECO:0000256" key="5">
    <source>
        <dbReference type="ARBA" id="ARBA00022605"/>
    </source>
</evidence>
<name>A0A1G6LNX6_9BACT</name>
<evidence type="ECO:0000256" key="7">
    <source>
        <dbReference type="ARBA" id="ARBA00023141"/>
    </source>
</evidence>
<evidence type="ECO:0000256" key="3">
    <source>
        <dbReference type="ARBA" id="ARBA00012572"/>
    </source>
</evidence>
<dbReference type="Gene3D" id="3.20.20.70">
    <property type="entry name" value="Aldolase class I"/>
    <property type="match status" value="1"/>
</dbReference>
<evidence type="ECO:0000256" key="8">
    <source>
        <dbReference type="ARBA" id="ARBA00023235"/>
    </source>
</evidence>
<keyword evidence="5 9" id="KW-0028">Amino-acid biosynthesis</keyword>
<proteinExistence type="inferred from homology"/>
<dbReference type="UniPathway" id="UPA00035">
    <property type="reaction ID" value="UER00042"/>
</dbReference>
<protein>
    <recommendedName>
        <fullName evidence="4 9">N-(5'-phosphoribosyl)anthranilate isomerase</fullName>
        <shortName evidence="9">PRAI</shortName>
        <ecNumber evidence="3 9">5.3.1.24</ecNumber>
    </recommendedName>
</protein>
<dbReference type="PANTHER" id="PTHR42894:SF1">
    <property type="entry name" value="N-(5'-PHOSPHORIBOSYL)ANTHRANILATE ISOMERASE"/>
    <property type="match status" value="1"/>
</dbReference>
<dbReference type="InterPro" id="IPR044643">
    <property type="entry name" value="TrpF_fam"/>
</dbReference>
<dbReference type="Pfam" id="PF00697">
    <property type="entry name" value="PRAI"/>
    <property type="match status" value="1"/>
</dbReference>
<evidence type="ECO:0000256" key="9">
    <source>
        <dbReference type="HAMAP-Rule" id="MF_00135"/>
    </source>
</evidence>
<dbReference type="STRING" id="1640674.SAMN05216323_10329"/>